<dbReference type="OrthoDB" id="2116871at2759"/>
<feature type="compositionally biased region" description="Basic and acidic residues" evidence="1">
    <location>
        <begin position="414"/>
        <end position="425"/>
    </location>
</feature>
<feature type="compositionally biased region" description="Gly residues" evidence="1">
    <location>
        <begin position="75"/>
        <end position="97"/>
    </location>
</feature>
<organism evidence="3 4">
    <name type="scientific">Fragilariopsis cylindrus CCMP1102</name>
    <dbReference type="NCBI Taxonomy" id="635003"/>
    <lineage>
        <taxon>Eukaryota</taxon>
        <taxon>Sar</taxon>
        <taxon>Stramenopiles</taxon>
        <taxon>Ochrophyta</taxon>
        <taxon>Bacillariophyta</taxon>
        <taxon>Bacillariophyceae</taxon>
        <taxon>Bacillariophycidae</taxon>
        <taxon>Bacillariales</taxon>
        <taxon>Bacillariaceae</taxon>
        <taxon>Fragilariopsis</taxon>
    </lineage>
</organism>
<feature type="region of interest" description="Disordered" evidence="1">
    <location>
        <begin position="1"/>
        <end position="52"/>
    </location>
</feature>
<keyword evidence="4" id="KW-1185">Reference proteome</keyword>
<evidence type="ECO:0000259" key="2">
    <source>
        <dbReference type="PROSITE" id="PS50144"/>
    </source>
</evidence>
<dbReference type="PROSITE" id="PS50144">
    <property type="entry name" value="MATH"/>
    <property type="match status" value="1"/>
</dbReference>
<feature type="region of interest" description="Disordered" evidence="1">
    <location>
        <begin position="64"/>
        <end position="122"/>
    </location>
</feature>
<dbReference type="AlphaFoldDB" id="A0A1E7F814"/>
<accession>A0A1E7F814</accession>
<name>A0A1E7F814_9STRA</name>
<reference evidence="3 4" key="1">
    <citation type="submission" date="2016-09" db="EMBL/GenBank/DDBJ databases">
        <title>Extensive genetic diversity and differential bi-allelic expression allows diatom success in the polar Southern Ocean.</title>
        <authorList>
            <consortium name="DOE Joint Genome Institute"/>
            <person name="Mock T."/>
            <person name="Otillar R.P."/>
            <person name="Strauss J."/>
            <person name="Dupont C."/>
            <person name="Frickenhaus S."/>
            <person name="Maumus F."/>
            <person name="Mcmullan M."/>
            <person name="Sanges R."/>
            <person name="Schmutz J."/>
            <person name="Toseland A."/>
            <person name="Valas R."/>
            <person name="Veluchamy A."/>
            <person name="Ward B.J."/>
            <person name="Allen A."/>
            <person name="Barry K."/>
            <person name="Falciatore A."/>
            <person name="Ferrante M."/>
            <person name="Fortunato A.E."/>
            <person name="Gloeckner G."/>
            <person name="Gruber A."/>
            <person name="Hipkin R."/>
            <person name="Janech M."/>
            <person name="Kroth P."/>
            <person name="Leese F."/>
            <person name="Lindquist E."/>
            <person name="Lyon B.R."/>
            <person name="Martin J."/>
            <person name="Mayer C."/>
            <person name="Parker M."/>
            <person name="Quesneville H."/>
            <person name="Raymond J."/>
            <person name="Uhlig C."/>
            <person name="Valentin K.U."/>
            <person name="Worden A.Z."/>
            <person name="Armbrust E.V."/>
            <person name="Bowler C."/>
            <person name="Green B."/>
            <person name="Moulton V."/>
            <person name="Van Oosterhout C."/>
            <person name="Grigoriev I."/>
        </authorList>
    </citation>
    <scope>NUCLEOTIDE SEQUENCE [LARGE SCALE GENOMIC DNA]</scope>
    <source>
        <strain evidence="3 4">CCMP1102</strain>
    </source>
</reference>
<dbReference type="InParanoid" id="A0A1E7F814"/>
<evidence type="ECO:0000256" key="1">
    <source>
        <dbReference type="SAM" id="MobiDB-lite"/>
    </source>
</evidence>
<dbReference type="KEGG" id="fcy:FRACYDRAFT_240867"/>
<feature type="compositionally biased region" description="Basic and acidic residues" evidence="1">
    <location>
        <begin position="98"/>
        <end position="122"/>
    </location>
</feature>
<feature type="compositionally biased region" description="Low complexity" evidence="1">
    <location>
        <begin position="426"/>
        <end position="439"/>
    </location>
</feature>
<dbReference type="CDD" id="cd00121">
    <property type="entry name" value="MATH"/>
    <property type="match status" value="1"/>
</dbReference>
<dbReference type="SUPFAM" id="SSF49599">
    <property type="entry name" value="TRAF domain-like"/>
    <property type="match status" value="1"/>
</dbReference>
<protein>
    <recommendedName>
        <fullName evidence="2">MATH domain-containing protein</fullName>
    </recommendedName>
</protein>
<feature type="region of interest" description="Disordered" evidence="1">
    <location>
        <begin position="413"/>
        <end position="439"/>
    </location>
</feature>
<dbReference type="InterPro" id="IPR008974">
    <property type="entry name" value="TRAF-like"/>
</dbReference>
<feature type="domain" description="MATH" evidence="2">
    <location>
        <begin position="499"/>
        <end position="624"/>
    </location>
</feature>
<evidence type="ECO:0000313" key="3">
    <source>
        <dbReference type="EMBL" id="OEU14332.1"/>
    </source>
</evidence>
<sequence length="636" mass="69633">MVDRVGTKQVATTNVDNNKENKNNNDQDIVPVPRRGDVGTEKRANSSSSSMENVIANNTYAYTSTSTSTSTPWDQGGGYISNNGGGGRGPPFRVGGGDGRDRYDSRGKDESGITKQQHQELEPPIERNNTMEYGYYSNRNTNGTRHNDYNRYNVDGGNGSNGNTAAQPSTDVNAQIAALIAAAADDPDDDDMQAFNNICENYSPFVAAVLKDSPMHEMINENNELKSKLTDRDNERLLVEVTGQYGSPIYYKESLKNANIFGDEIFLKFDNDGSSDGFPLSSLDEIEIRWGGNGGVVIQRFNIDDMSILFLPDPGKSNIALRHNINRRHLYGPIYLMQGIIGPLPLGWRQRLVDRDMLLTDLLERVANENNDLTPQTLMIKALVFDKKYITGILSLIKNGDVGYASSQLVSKSSSKEEECSKTSEETSAGATASASTSASTSTSTSVAVAVASSTLNSSIPTKRNADLLVEGNENVDVGNNNDHNPLDDFTGGGFGDDIAEMKYHIHNFADRKDKRFYTGTINAHGHPWKLMIYPRGHAKSATNAEYVSVFLKYVGENTKTDPVVAKAMIQTKTTSRQLPKAEYCSSEGKYDSWGLGNFSKREDVITNDCNDAGTLTITIELQVATEAGLIQENKE</sequence>
<feature type="compositionally biased region" description="Basic and acidic residues" evidence="1">
    <location>
        <begin position="34"/>
        <end position="44"/>
    </location>
</feature>
<dbReference type="Gene3D" id="2.60.210.10">
    <property type="entry name" value="Apoptosis, Tumor Necrosis Factor Receptor Associated Protein 2, Chain A"/>
    <property type="match status" value="1"/>
</dbReference>
<dbReference type="Proteomes" id="UP000095751">
    <property type="component" value="Unassembled WGS sequence"/>
</dbReference>
<dbReference type="Pfam" id="PF22486">
    <property type="entry name" value="MATH_2"/>
    <property type="match status" value="1"/>
</dbReference>
<dbReference type="InterPro" id="IPR002083">
    <property type="entry name" value="MATH/TRAF_dom"/>
</dbReference>
<evidence type="ECO:0000313" key="4">
    <source>
        <dbReference type="Proteomes" id="UP000095751"/>
    </source>
</evidence>
<proteinExistence type="predicted"/>
<gene>
    <name evidence="3" type="ORF">FRACYDRAFT_240867</name>
</gene>
<dbReference type="EMBL" id="KV784360">
    <property type="protein sequence ID" value="OEU14332.1"/>
    <property type="molecule type" value="Genomic_DNA"/>
</dbReference>